<dbReference type="NCBIfam" id="TIGR00690">
    <property type="entry name" value="rpoZ"/>
    <property type="match status" value="1"/>
</dbReference>
<dbReference type="GO" id="GO:0003899">
    <property type="term" value="F:DNA-directed RNA polymerase activity"/>
    <property type="evidence" value="ECO:0007669"/>
    <property type="project" value="UniProtKB-UniRule"/>
</dbReference>
<organism evidence="12">
    <name type="scientific">Ignavibacterium album</name>
    <dbReference type="NCBI Taxonomy" id="591197"/>
    <lineage>
        <taxon>Bacteria</taxon>
        <taxon>Pseudomonadati</taxon>
        <taxon>Ignavibacteriota</taxon>
        <taxon>Ignavibacteria</taxon>
        <taxon>Ignavibacteriales</taxon>
        <taxon>Ignavibacteriaceae</taxon>
        <taxon>Ignavibacterium</taxon>
    </lineage>
</organism>
<evidence type="ECO:0000256" key="10">
    <source>
        <dbReference type="ARBA" id="ARBA00048552"/>
    </source>
</evidence>
<evidence type="ECO:0000256" key="9">
    <source>
        <dbReference type="ARBA" id="ARBA00030998"/>
    </source>
</evidence>
<evidence type="ECO:0000256" key="1">
    <source>
        <dbReference type="ARBA" id="ARBA00006711"/>
    </source>
</evidence>
<evidence type="ECO:0000256" key="3">
    <source>
        <dbReference type="ARBA" id="ARBA00013725"/>
    </source>
</evidence>
<comment type="catalytic activity">
    <reaction evidence="10 11">
        <text>RNA(n) + a ribonucleoside 5'-triphosphate = RNA(n+1) + diphosphate</text>
        <dbReference type="Rhea" id="RHEA:21248"/>
        <dbReference type="Rhea" id="RHEA-COMP:14527"/>
        <dbReference type="Rhea" id="RHEA-COMP:17342"/>
        <dbReference type="ChEBI" id="CHEBI:33019"/>
        <dbReference type="ChEBI" id="CHEBI:61557"/>
        <dbReference type="ChEBI" id="CHEBI:140395"/>
        <dbReference type="EC" id="2.7.7.6"/>
    </reaction>
</comment>
<dbReference type="GO" id="GO:0000428">
    <property type="term" value="C:DNA-directed RNA polymerase complex"/>
    <property type="evidence" value="ECO:0007669"/>
    <property type="project" value="UniProtKB-KW"/>
</dbReference>
<evidence type="ECO:0000256" key="7">
    <source>
        <dbReference type="ARBA" id="ARBA00023163"/>
    </source>
</evidence>
<gene>
    <name evidence="11 12" type="primary">rpoZ</name>
    <name evidence="12" type="ORF">ENS31_01640</name>
</gene>
<dbReference type="EC" id="2.7.7.6" evidence="2 11"/>
<dbReference type="SUPFAM" id="SSF63562">
    <property type="entry name" value="RPB6/omega subunit-like"/>
    <property type="match status" value="1"/>
</dbReference>
<dbReference type="InterPro" id="IPR036161">
    <property type="entry name" value="RPB6/omega-like_sf"/>
</dbReference>
<dbReference type="Pfam" id="PF01192">
    <property type="entry name" value="RNA_pol_Rpb6"/>
    <property type="match status" value="1"/>
</dbReference>
<evidence type="ECO:0000256" key="8">
    <source>
        <dbReference type="ARBA" id="ARBA00029924"/>
    </source>
</evidence>
<dbReference type="GO" id="GO:0003677">
    <property type="term" value="F:DNA binding"/>
    <property type="evidence" value="ECO:0007669"/>
    <property type="project" value="UniProtKB-UniRule"/>
</dbReference>
<keyword evidence="4 11" id="KW-0240">DNA-directed RNA polymerase</keyword>
<dbReference type="InterPro" id="IPR003716">
    <property type="entry name" value="DNA-dir_RNA_pol_omega"/>
</dbReference>
<protein>
    <recommendedName>
        <fullName evidence="3 11">DNA-directed RNA polymerase subunit omega</fullName>
        <shortName evidence="11">RNAP omega subunit</shortName>
        <ecNumber evidence="2 11">2.7.7.6</ecNumber>
    </recommendedName>
    <alternativeName>
        <fullName evidence="9 11">RNA polymerase omega subunit</fullName>
    </alternativeName>
    <alternativeName>
        <fullName evidence="8 11">Transcriptase subunit omega</fullName>
    </alternativeName>
</protein>
<dbReference type="EMBL" id="DSUJ01000004">
    <property type="protein sequence ID" value="HFI90213.1"/>
    <property type="molecule type" value="Genomic_DNA"/>
</dbReference>
<comment type="subunit">
    <text evidence="11">The RNAP catalytic core consists of 2 alpha, 1 beta, 1 beta' and 1 omega subunit. When a sigma factor is associated with the core the holoenzyme is formed, which can initiate transcription.</text>
</comment>
<comment type="function">
    <text evidence="11">Promotes RNA polymerase assembly. Latches the N- and C-terminal regions of the beta' subunit thereby facilitating its interaction with the beta and alpha subunits.</text>
</comment>
<dbReference type="HAMAP" id="MF_00366">
    <property type="entry name" value="RNApol_bact_RpoZ"/>
    <property type="match status" value="1"/>
</dbReference>
<accession>A0A7V3E6G6</accession>
<dbReference type="AlphaFoldDB" id="A0A7V3E6G6"/>
<evidence type="ECO:0000256" key="11">
    <source>
        <dbReference type="HAMAP-Rule" id="MF_00366"/>
    </source>
</evidence>
<comment type="caution">
    <text evidence="12">The sequence shown here is derived from an EMBL/GenBank/DDBJ whole genome shotgun (WGS) entry which is preliminary data.</text>
</comment>
<evidence type="ECO:0000256" key="6">
    <source>
        <dbReference type="ARBA" id="ARBA00022695"/>
    </source>
</evidence>
<dbReference type="GO" id="GO:0006351">
    <property type="term" value="P:DNA-templated transcription"/>
    <property type="evidence" value="ECO:0007669"/>
    <property type="project" value="UniProtKB-UniRule"/>
</dbReference>
<sequence>MNLSPVDLRQIDQRASNVYEAIIVAAKRARQLNDENKIEFNALINSIPQSSTDDDAEDVTNPQQLKLALELEKREKPHLQALNELLEGKIEYRYKTTK</sequence>
<proteinExistence type="inferred from homology"/>
<reference evidence="12" key="1">
    <citation type="journal article" date="2020" name="mSystems">
        <title>Genome- and Community-Level Interaction Insights into Carbon Utilization and Element Cycling Functions of Hydrothermarchaeota in Hydrothermal Sediment.</title>
        <authorList>
            <person name="Zhou Z."/>
            <person name="Liu Y."/>
            <person name="Xu W."/>
            <person name="Pan J."/>
            <person name="Luo Z.H."/>
            <person name="Li M."/>
        </authorList>
    </citation>
    <scope>NUCLEOTIDE SEQUENCE [LARGE SCALE GENOMIC DNA]</scope>
    <source>
        <strain evidence="12">SpSt-479</strain>
    </source>
</reference>
<evidence type="ECO:0000256" key="4">
    <source>
        <dbReference type="ARBA" id="ARBA00022478"/>
    </source>
</evidence>
<dbReference type="InterPro" id="IPR006110">
    <property type="entry name" value="Pol_omega/Rpo6/RPB6"/>
</dbReference>
<keyword evidence="5 11" id="KW-0808">Transferase</keyword>
<keyword evidence="7 11" id="KW-0804">Transcription</keyword>
<dbReference type="RefSeq" id="WP_304146220.1">
    <property type="nucleotide sequence ID" value="NZ_JAOAIE010000073.1"/>
</dbReference>
<evidence type="ECO:0000256" key="2">
    <source>
        <dbReference type="ARBA" id="ARBA00012418"/>
    </source>
</evidence>
<evidence type="ECO:0000313" key="12">
    <source>
        <dbReference type="EMBL" id="HFI90213.1"/>
    </source>
</evidence>
<comment type="similarity">
    <text evidence="1 11">Belongs to the RNA polymerase subunit omega family.</text>
</comment>
<dbReference type="Gene3D" id="3.90.940.10">
    <property type="match status" value="1"/>
</dbReference>
<name>A0A7V3E6G6_9BACT</name>
<dbReference type="SMART" id="SM01409">
    <property type="entry name" value="RNA_pol_Rpb6"/>
    <property type="match status" value="1"/>
</dbReference>
<evidence type="ECO:0000256" key="5">
    <source>
        <dbReference type="ARBA" id="ARBA00022679"/>
    </source>
</evidence>
<keyword evidence="6 11" id="KW-0548">Nucleotidyltransferase</keyword>